<keyword evidence="6" id="KW-1185">Reference proteome</keyword>
<dbReference type="Proteomes" id="UP000442619">
    <property type="component" value="Unassembled WGS sequence"/>
</dbReference>
<dbReference type="PANTHER" id="PTHR10353">
    <property type="entry name" value="GLYCOSYL HYDROLASE"/>
    <property type="match status" value="1"/>
</dbReference>
<comment type="similarity">
    <text evidence="1 4">Belongs to the glycosyl hydrolase 1 family.</text>
</comment>
<dbReference type="FunFam" id="3.20.20.80:FF:000004">
    <property type="entry name" value="Beta-glucosidase 6-phospho-beta-glucosidase"/>
    <property type="match status" value="1"/>
</dbReference>
<dbReference type="GO" id="GO:0005829">
    <property type="term" value="C:cytosol"/>
    <property type="evidence" value="ECO:0007669"/>
    <property type="project" value="TreeGrafter"/>
</dbReference>
<name>A0A844FSB1_9FIRM</name>
<evidence type="ECO:0000313" key="5">
    <source>
        <dbReference type="EMBL" id="MST88476.1"/>
    </source>
</evidence>
<evidence type="ECO:0000256" key="2">
    <source>
        <dbReference type="ARBA" id="ARBA00022801"/>
    </source>
</evidence>
<evidence type="ECO:0000256" key="4">
    <source>
        <dbReference type="RuleBase" id="RU003690"/>
    </source>
</evidence>
<dbReference type="PROSITE" id="PS00653">
    <property type="entry name" value="GLYCOSYL_HYDROL_F1_2"/>
    <property type="match status" value="1"/>
</dbReference>
<dbReference type="Gene3D" id="3.20.20.80">
    <property type="entry name" value="Glycosidases"/>
    <property type="match status" value="1"/>
</dbReference>
<keyword evidence="2 5" id="KW-0378">Hydrolase</keyword>
<dbReference type="AlphaFoldDB" id="A0A844FSB1"/>
<comment type="caution">
    <text evidence="5">The sequence shown here is derived from an EMBL/GenBank/DDBJ whole genome shotgun (WGS) entry which is preliminary data.</text>
</comment>
<dbReference type="InterPro" id="IPR001360">
    <property type="entry name" value="Glyco_hydro_1"/>
</dbReference>
<dbReference type="PRINTS" id="PR00131">
    <property type="entry name" value="GLHYDRLASE1"/>
</dbReference>
<dbReference type="SUPFAM" id="SSF51445">
    <property type="entry name" value="(Trans)glycosidases"/>
    <property type="match status" value="1"/>
</dbReference>
<dbReference type="Pfam" id="PF00232">
    <property type="entry name" value="Glyco_hydro_1"/>
    <property type="match status" value="1"/>
</dbReference>
<dbReference type="PANTHER" id="PTHR10353:SF296">
    <property type="entry name" value="6-PHOSPHO-BETA-GLUCOSIDASE"/>
    <property type="match status" value="1"/>
</dbReference>
<dbReference type="RefSeq" id="WP_154514408.1">
    <property type="nucleotide sequence ID" value="NZ_JAQXUV010000028.1"/>
</dbReference>
<dbReference type="GO" id="GO:0016052">
    <property type="term" value="P:carbohydrate catabolic process"/>
    <property type="evidence" value="ECO:0007669"/>
    <property type="project" value="TreeGrafter"/>
</dbReference>
<dbReference type="InterPro" id="IPR033132">
    <property type="entry name" value="GH_1_N_CS"/>
</dbReference>
<gene>
    <name evidence="5" type="ORF">FYJ79_02580</name>
</gene>
<accession>A0A844FSB1</accession>
<dbReference type="EMBL" id="VUNM01000003">
    <property type="protein sequence ID" value="MST88476.1"/>
    <property type="molecule type" value="Genomic_DNA"/>
</dbReference>
<evidence type="ECO:0000256" key="3">
    <source>
        <dbReference type="ARBA" id="ARBA00023295"/>
    </source>
</evidence>
<keyword evidence="3" id="KW-0326">Glycosidase</keyword>
<evidence type="ECO:0000256" key="1">
    <source>
        <dbReference type="ARBA" id="ARBA00010838"/>
    </source>
</evidence>
<organism evidence="5 6">
    <name type="scientific">Sharpea porci</name>
    <dbReference type="NCBI Taxonomy" id="2652286"/>
    <lineage>
        <taxon>Bacteria</taxon>
        <taxon>Bacillati</taxon>
        <taxon>Bacillota</taxon>
        <taxon>Erysipelotrichia</taxon>
        <taxon>Erysipelotrichales</taxon>
        <taxon>Coprobacillaceae</taxon>
        <taxon>Sharpea</taxon>
    </lineage>
</organism>
<dbReference type="GO" id="GO:0008422">
    <property type="term" value="F:beta-glucosidase activity"/>
    <property type="evidence" value="ECO:0007669"/>
    <property type="project" value="TreeGrafter"/>
</dbReference>
<evidence type="ECO:0000313" key="6">
    <source>
        <dbReference type="Proteomes" id="UP000442619"/>
    </source>
</evidence>
<protein>
    <submittedName>
        <fullName evidence="5">Family 1 glycosylhydrolase</fullName>
    </submittedName>
</protein>
<reference evidence="5 6" key="1">
    <citation type="submission" date="2019-08" db="EMBL/GenBank/DDBJ databases">
        <title>In-depth cultivation of the pig gut microbiome towards novel bacterial diversity and tailored functional studies.</title>
        <authorList>
            <person name="Wylensek D."/>
            <person name="Hitch T.C.A."/>
            <person name="Clavel T."/>
        </authorList>
    </citation>
    <scope>NUCLEOTIDE SEQUENCE [LARGE SCALE GENOMIC DNA]</scope>
    <source>
        <strain evidence="5 6">CA-Schmier-601-WT-3</strain>
    </source>
</reference>
<proteinExistence type="inferred from homology"/>
<sequence>MGFPKNFLWGGAVAANQCEGAYLEDGKGLNVPDMLLGGNVTTPRTFCPQIQEGVFYPSHEAVDFYHHYKEDIKLLAGMGFKVFRLSLNWARIFPKATLDEEPNEAGLKYYDDVFDACHQYGIEPLVTLCHYEIPWELVKNHHGFLDRESIDIFLHYVETVFTRYKDKVKYWLTFNEINIVTHDLQMGNLYGTGLVEDEDLARTKPCRVNELKVNKQHSYEALHNEFVASAKAVILGHKINPEFKIGNMIAYSATYPLTANPKDILLAQEAMHYKNDFCGDVQVRGAYPDYAIKFLEREGIDLSYITEEDKKVLKEGTVDMYTFSYYASSAVTVDPNVEKIGGNLSHTAKNPYLKASDWGWQIDPDGLRWSLNNLHDRYPDIPLMVVENGFGAFDEVSEDGAIHDPYRIDYFRPHIEAMKAAIDEDGIPLIGYTTWGPIDLVSAGTGEYRKRYGFIYVDRHDDGTGDFSRKPKDSYNWYKKVIASNGEDLA</sequence>
<dbReference type="InterPro" id="IPR017853">
    <property type="entry name" value="GH"/>
</dbReference>